<keyword evidence="2 4" id="KW-0396">Initiation factor</keyword>
<comment type="similarity">
    <text evidence="2">Belongs to the eukaryotic initiation factor 4E family.</text>
</comment>
<feature type="region of interest" description="Disordered" evidence="3">
    <location>
        <begin position="1"/>
        <end position="33"/>
    </location>
</feature>
<gene>
    <name evidence="4" type="primary">Eif4e2</name>
    <name evidence="4" type="ORF">Bhyg_13131</name>
</gene>
<reference evidence="4" key="1">
    <citation type="submission" date="2022-07" db="EMBL/GenBank/DDBJ databases">
        <authorList>
            <person name="Trinca V."/>
            <person name="Uliana J.V.C."/>
            <person name="Torres T.T."/>
            <person name="Ward R.J."/>
            <person name="Monesi N."/>
        </authorList>
    </citation>
    <scope>NUCLEOTIDE SEQUENCE</scope>
    <source>
        <strain evidence="4">HSMRA1968</strain>
        <tissue evidence="4">Whole embryos</tissue>
    </source>
</reference>
<dbReference type="PROSITE" id="PS00813">
    <property type="entry name" value="IF4E"/>
    <property type="match status" value="1"/>
</dbReference>
<dbReference type="GO" id="GO:0003743">
    <property type="term" value="F:translation initiation factor activity"/>
    <property type="evidence" value="ECO:0007669"/>
    <property type="project" value="UniProtKB-KW"/>
</dbReference>
<keyword evidence="2" id="KW-0694">RNA-binding</keyword>
<dbReference type="GO" id="GO:0000340">
    <property type="term" value="F:RNA 7-methylguanosine cap binding"/>
    <property type="evidence" value="ECO:0007669"/>
    <property type="project" value="TreeGrafter"/>
</dbReference>
<comment type="caution">
    <text evidence="4">The sequence shown here is derived from an EMBL/GenBank/DDBJ whole genome shotgun (WGS) entry which is preliminary data.</text>
</comment>
<protein>
    <recommendedName>
        <fullName evidence="1">eIF-4F 25 kDa subunit</fullName>
    </recommendedName>
</protein>
<evidence type="ECO:0000313" key="5">
    <source>
        <dbReference type="Proteomes" id="UP001151699"/>
    </source>
</evidence>
<accession>A0A9Q0S011</accession>
<dbReference type="Pfam" id="PF01652">
    <property type="entry name" value="IF4E"/>
    <property type="match status" value="1"/>
</dbReference>
<organism evidence="4 5">
    <name type="scientific">Pseudolycoriella hygida</name>
    <dbReference type="NCBI Taxonomy" id="35572"/>
    <lineage>
        <taxon>Eukaryota</taxon>
        <taxon>Metazoa</taxon>
        <taxon>Ecdysozoa</taxon>
        <taxon>Arthropoda</taxon>
        <taxon>Hexapoda</taxon>
        <taxon>Insecta</taxon>
        <taxon>Pterygota</taxon>
        <taxon>Neoptera</taxon>
        <taxon>Endopterygota</taxon>
        <taxon>Diptera</taxon>
        <taxon>Nematocera</taxon>
        <taxon>Sciaroidea</taxon>
        <taxon>Sciaridae</taxon>
        <taxon>Pseudolycoriella</taxon>
    </lineage>
</organism>
<dbReference type="InterPro" id="IPR001040">
    <property type="entry name" value="TIF_eIF_4E"/>
</dbReference>
<keyword evidence="2" id="KW-0648">Protein biosynthesis</keyword>
<evidence type="ECO:0000256" key="1">
    <source>
        <dbReference type="ARBA" id="ARBA00032656"/>
    </source>
</evidence>
<dbReference type="InterPro" id="IPR019770">
    <property type="entry name" value="TIF_eIF_4E_CS"/>
</dbReference>
<sequence length="225" mass="25625">MSSAKFETSKGYANVSDSDESETEEIDPDKLPALEIQPGEHKLQYSYCLWYHKGSMTKFKSPNDYSKSLHCIGRCASVEQFWSLYCHLVRPSTLKPYRELHLFKSGIKPMWEDPSNVKGGKWVIRLRKTKIDRAWENACMAMLGEQFLVGPEICGIVLSTRFPEDLLCVWNRTSTDQSSINRIRDTLRRVLNLPPNIAVDYKPHCDCLKYLKAVPAPAASAMTSS</sequence>
<evidence type="ECO:0000256" key="3">
    <source>
        <dbReference type="SAM" id="MobiDB-lite"/>
    </source>
</evidence>
<dbReference type="AlphaFoldDB" id="A0A9Q0S011"/>
<dbReference type="FunFam" id="3.30.760.10:FF:000014">
    <property type="entry name" value="Eukaryotic translation initiation factor 4E-4"/>
    <property type="match status" value="1"/>
</dbReference>
<dbReference type="Proteomes" id="UP001151699">
    <property type="component" value="Chromosome X"/>
</dbReference>
<feature type="compositionally biased region" description="Acidic residues" evidence="3">
    <location>
        <begin position="17"/>
        <end position="27"/>
    </location>
</feature>
<dbReference type="PANTHER" id="PTHR11960">
    <property type="entry name" value="EUKARYOTIC TRANSLATION INITIATION FACTOR 4E RELATED"/>
    <property type="match status" value="1"/>
</dbReference>
<keyword evidence="5" id="KW-1185">Reference proteome</keyword>
<dbReference type="PANTHER" id="PTHR11960:SF18">
    <property type="entry name" value="EUKARYOTIC TRANSLATION INITIATION FACTOR 4E HOMOLOGOUS PROTEIN, ISOFORM B"/>
    <property type="match status" value="1"/>
</dbReference>
<dbReference type="InterPro" id="IPR023398">
    <property type="entry name" value="TIF_eIF4e-like"/>
</dbReference>
<evidence type="ECO:0000313" key="4">
    <source>
        <dbReference type="EMBL" id="KAJ6640380.1"/>
    </source>
</evidence>
<dbReference type="Gene3D" id="3.30.760.10">
    <property type="entry name" value="RNA Cap, Translation Initiation Factor Eif4e"/>
    <property type="match status" value="1"/>
</dbReference>
<dbReference type="EMBL" id="WJQU01000003">
    <property type="protein sequence ID" value="KAJ6640380.1"/>
    <property type="molecule type" value="Genomic_DNA"/>
</dbReference>
<proteinExistence type="inferred from homology"/>
<dbReference type="OrthoDB" id="590761at2759"/>
<evidence type="ECO:0000256" key="2">
    <source>
        <dbReference type="RuleBase" id="RU004374"/>
    </source>
</evidence>
<dbReference type="SUPFAM" id="SSF55418">
    <property type="entry name" value="eIF4e-like"/>
    <property type="match status" value="1"/>
</dbReference>
<name>A0A9Q0S011_9DIPT</name>
<dbReference type="GO" id="GO:0016281">
    <property type="term" value="C:eukaryotic translation initiation factor 4F complex"/>
    <property type="evidence" value="ECO:0007669"/>
    <property type="project" value="TreeGrafter"/>
</dbReference>